<feature type="domain" description="Fibronectin type-III" evidence="3">
    <location>
        <begin position="1036"/>
        <end position="1127"/>
    </location>
</feature>
<dbReference type="Gene3D" id="3.40.50.1820">
    <property type="entry name" value="alpha/beta hydrolase"/>
    <property type="match status" value="1"/>
</dbReference>
<dbReference type="InterPro" id="IPR029058">
    <property type="entry name" value="AB_hydrolase_fold"/>
</dbReference>
<proteinExistence type="predicted"/>
<name>A0ABV3ZG93_9BACT</name>
<keyword evidence="6" id="KW-1185">Reference proteome</keyword>
<dbReference type="RefSeq" id="WP_369328918.1">
    <property type="nucleotide sequence ID" value="NZ_JAULBC010000002.1"/>
</dbReference>
<dbReference type="InterPro" id="IPR003961">
    <property type="entry name" value="FN3_dom"/>
</dbReference>
<evidence type="ECO:0000256" key="2">
    <source>
        <dbReference type="SAM" id="SignalP"/>
    </source>
</evidence>
<accession>A0ABV3ZG93</accession>
<keyword evidence="2" id="KW-0732">Signal</keyword>
<dbReference type="InterPro" id="IPR036116">
    <property type="entry name" value="FN3_sf"/>
</dbReference>
<dbReference type="SUPFAM" id="SSF53474">
    <property type="entry name" value="alpha/beta-Hydrolases"/>
    <property type="match status" value="1"/>
</dbReference>
<feature type="domain" description="Fibronectin type-III" evidence="3">
    <location>
        <begin position="559"/>
        <end position="644"/>
    </location>
</feature>
<dbReference type="Pfam" id="PF17963">
    <property type="entry name" value="Big_9"/>
    <property type="match status" value="1"/>
</dbReference>
<dbReference type="Pfam" id="PF07691">
    <property type="entry name" value="PA14"/>
    <property type="match status" value="2"/>
</dbReference>
<dbReference type="Pfam" id="PF18962">
    <property type="entry name" value="Por_Secre_tail"/>
    <property type="match status" value="1"/>
</dbReference>
<evidence type="ECO:0000313" key="5">
    <source>
        <dbReference type="EMBL" id="MEX6687513.1"/>
    </source>
</evidence>
<dbReference type="InterPro" id="IPR026444">
    <property type="entry name" value="Secre_tail"/>
</dbReference>
<dbReference type="Gene3D" id="3.90.182.10">
    <property type="entry name" value="Toxin - Anthrax Protective Antigen,domain 1"/>
    <property type="match status" value="1"/>
</dbReference>
<dbReference type="PROSITE" id="PS51820">
    <property type="entry name" value="PA14"/>
    <property type="match status" value="2"/>
</dbReference>
<dbReference type="InterPro" id="IPR037524">
    <property type="entry name" value="PA14/GLEYA"/>
</dbReference>
<feature type="domain" description="Fibronectin type-III" evidence="3">
    <location>
        <begin position="1593"/>
        <end position="1682"/>
    </location>
</feature>
<dbReference type="Pfam" id="PF00041">
    <property type="entry name" value="fn3"/>
    <property type="match status" value="2"/>
</dbReference>
<evidence type="ECO:0000256" key="1">
    <source>
        <dbReference type="ARBA" id="ARBA00022737"/>
    </source>
</evidence>
<reference evidence="5 6" key="1">
    <citation type="submission" date="2023-07" db="EMBL/GenBank/DDBJ databases">
        <authorList>
            <person name="Lian W.-H."/>
        </authorList>
    </citation>
    <scope>NUCLEOTIDE SEQUENCE [LARGE SCALE GENOMIC DNA]</scope>
    <source>
        <strain evidence="5 6">SYSU DXS3180</strain>
    </source>
</reference>
<feature type="domain" description="Fibronectin type-III" evidence="3">
    <location>
        <begin position="798"/>
        <end position="889"/>
    </location>
</feature>
<dbReference type="InterPro" id="IPR013783">
    <property type="entry name" value="Ig-like_fold"/>
</dbReference>
<dbReference type="EMBL" id="JAULBC010000002">
    <property type="protein sequence ID" value="MEX6687513.1"/>
    <property type="molecule type" value="Genomic_DNA"/>
</dbReference>
<gene>
    <name evidence="5" type="ORF">QTN47_08430</name>
</gene>
<evidence type="ECO:0000259" key="4">
    <source>
        <dbReference type="PROSITE" id="PS51820"/>
    </source>
</evidence>
<dbReference type="SUPFAM" id="SSF49265">
    <property type="entry name" value="Fibronectin type III"/>
    <property type="match status" value="4"/>
</dbReference>
<dbReference type="Proteomes" id="UP001560573">
    <property type="component" value="Unassembled WGS sequence"/>
</dbReference>
<feature type="domain" description="Fibronectin type-III" evidence="3">
    <location>
        <begin position="1869"/>
        <end position="1960"/>
    </location>
</feature>
<evidence type="ECO:0000313" key="6">
    <source>
        <dbReference type="Proteomes" id="UP001560573"/>
    </source>
</evidence>
<feature type="chain" id="PRO_5045807987" evidence="2">
    <location>
        <begin position="27"/>
        <end position="2249"/>
    </location>
</feature>
<evidence type="ECO:0000259" key="3">
    <source>
        <dbReference type="PROSITE" id="PS50853"/>
    </source>
</evidence>
<comment type="caution">
    <text evidence="5">The sequence shown here is derived from an EMBL/GenBank/DDBJ whole genome shotgun (WGS) entry which is preliminary data.</text>
</comment>
<dbReference type="InterPro" id="IPR050991">
    <property type="entry name" value="ECM_Regulatory_Proteins"/>
</dbReference>
<organism evidence="5 6">
    <name type="scientific">Danxiaibacter flavus</name>
    <dbReference type="NCBI Taxonomy" id="3049108"/>
    <lineage>
        <taxon>Bacteria</taxon>
        <taxon>Pseudomonadati</taxon>
        <taxon>Bacteroidota</taxon>
        <taxon>Chitinophagia</taxon>
        <taxon>Chitinophagales</taxon>
        <taxon>Chitinophagaceae</taxon>
        <taxon>Danxiaibacter</taxon>
    </lineage>
</organism>
<dbReference type="NCBIfam" id="TIGR04183">
    <property type="entry name" value="Por_Secre_tail"/>
    <property type="match status" value="1"/>
</dbReference>
<dbReference type="InterPro" id="IPR011658">
    <property type="entry name" value="PA14_dom"/>
</dbReference>
<dbReference type="Gene3D" id="2.60.120.380">
    <property type="match status" value="1"/>
</dbReference>
<protein>
    <submittedName>
        <fullName evidence="5">Fibronectin type III domain-containing protein</fullName>
    </submittedName>
</protein>
<dbReference type="SUPFAM" id="SSF56988">
    <property type="entry name" value="Anthrax protective antigen"/>
    <property type="match status" value="2"/>
</dbReference>
<dbReference type="SMART" id="SM00060">
    <property type="entry name" value="FN3"/>
    <property type="match status" value="7"/>
</dbReference>
<feature type="domain" description="Fibronectin type-III" evidence="3">
    <location>
        <begin position="1499"/>
        <end position="1589"/>
    </location>
</feature>
<dbReference type="PANTHER" id="PTHR46708">
    <property type="entry name" value="TENASCIN"/>
    <property type="match status" value="1"/>
</dbReference>
<feature type="domain" description="Fibronectin type-III" evidence="3">
    <location>
        <begin position="460"/>
        <end position="553"/>
    </location>
</feature>
<dbReference type="PANTHER" id="PTHR46708:SF2">
    <property type="entry name" value="FIBRONECTIN TYPE-III DOMAIN-CONTAINING PROTEIN"/>
    <property type="match status" value="1"/>
</dbReference>
<dbReference type="Gene3D" id="2.60.40.10">
    <property type="entry name" value="Immunoglobulins"/>
    <property type="match status" value="8"/>
</dbReference>
<dbReference type="SMART" id="SM00758">
    <property type="entry name" value="PA14"/>
    <property type="match status" value="2"/>
</dbReference>
<sequence length="2249" mass="238975">MKTKSRNILALLLLAFSYFIPGTALSQTGVLDPTDPIVIYDPGNPPTIPANGTLVKWVKTNRLKWNTTSFKCYFYNGVAFRLKFPKTYQAGVNDGKKYPVFVFYHGLGEKGTIYDNELQLYHGGQLHMNAVDNGQFDGFLLYPQSQENNWYGQLAVMNDFINKYLVPQAKADPWRVYADGLSAGGRATWLFMELFPKTVAAGLPISATVTGSEVANYTKSFKFIPIWQFQGGLDSDPLPEVSQAMGQRILDSGGNYKLTIYPNDGHGCWYDAWGEPDYFPFMLRQYKSNPWVLGGRTEFCPTDTISATMGVTAGFDGYQWRLNGNPIQGATSNTYTATTLGTYDCRILNGNNWSDWSPTPVVIKIKTTTIPPVIMASANSSAVLPVLDGSAGVRIEVPAGYVSYAWTKDSSTTVLSTTRNLTATTPGQYRVKVTEKFGCSSSFSDPFTVIDGNAANGPDAPTGINASALSKTSVQLTWNQTAAPAYNETGFEIYRATSAGGPYTLAQIAPTDATGALISQLNPGTKYFFMLRAINNNAASQPTIAVSTTTLRDTTAPTVPGDFMVTAASQNEIDVIWNSSTDDVGVVAYDIYINGIKSYTSKDTSYKIFGLSSFNTYNIYVKARDFAGNVSIPSNQATASTSLRGLNYKFYMGQWSALPDFNAMTPDDRGVVHNVDISGSTEAINFGYLFQGYLKIPAAGSYTFRLSSDDGSKLFVDTPYTQTGPSTINYDGIHSAGTKDATKTLTAGIHNIAIAYFQQGGGASCSLLWKVPGSSTFVPVPDSAFTDGYVPAGTAPAGPSGLTATGVAYNQINLAWTDNSNNENGFEIYRSTSGTGPFFKVGVAPANATSYKDSADLAPTTQYFYRIKAVGPYGESAFNDDATFTLKYNYYTGSFNVISDFANSTPVSSGTIENFLLSVSPLQTNYGIRYDGVINIKTAGAYTFYTTSDDGSSLYIDGNLVVNNDGAHGAQEKSGNVTLTAGVHSIRTYYFQKTGGASLTVSYKGPNIAKAPIPDAVLRVDPVNATTTALPGAPQAPTNLVATATSPSVAALTWAPADNLASNFEVYRSTNDNTTYALIKVVKGSQAAAYNDSSVTANTTYFYKVRAMNVTGPSPYSNEATTTTLNNKPVISHINNVNMNWGVQTSVNINATDIDDENLSITFGQLPSFAAYTATGNGQGQLILTPDASDAGTSNSVKVYVMDEHGGEDSTTFTINVSNTQPPSLDSIPDVTLTEGTSTTVNLSGSLHTGDVVTGVNLPSFATLIDNGNNSYSIFISPAVSQSGTYNNIGIMATNSTGASATKLFNLVVTQKALTGIYINFNPATGGQPTAPWNNTKGVIAAGSVVSNLKDENNVSTGINMTLVDAWDGSNTNGAIPNGLGIYPDNVIRTQYYSAASSRLITFSNIPAGNKYNVIFFSSRAGSPTASDNRIMKYTIGGQTVQLAIAQNISKTAQINNVAGDANGQIQATLAKDAGALSTIIDAMVLQSIPADTTTTVAPPTNVAATGVANDKITLTWNAASGTETGFEIWRSPSANGAYNKKGTVAGNVLTYTDTALASGVTYYYIVKAVVNNNSSAFGNPVNATTLTDAPLIPGNITATGIGLDKIKLTWTGNGKETGFEIWRSTASNGSFNKVGTVPGTTLTFTDGGLASNTTYYYQLRSSIDAAYSGFSASVSGTTLNPYIPSVYINFAAPTGAGAPLPWNNTAGNIAAGYTLPLVDSTGSATGMSMKLVDSWLVANTVGVTTNSNTGVYPDNVMKTIYYDSSANGRHIQLSGLQSSRKYDVIFFTGRAGNPTTGDTRIVNYSINGRSVSLAASPSNTTKTVQLNGISPDASGNINITIIRDAGAVYQTINAMVVQQHVFDGIPYAPAQLAAASTASDKIRLDWQLLSLDADTTEVWRSTSANGTYTKIGIAAPYATTYTDAGLATNTVYYYKVRAKDPVNGFSPYSNIAAAGTRAFNLNINFNDGSTGGPAQAGWNNTNTPPEPDLTLENLVNDKGLSTGITMTIIDNFSGSNLLGATTGNNSGIYPDNVLKSFYYLDYKDTAIMQFSGLNQSMVYTFVFVPSTTYNSNTNTVYKIGNQLVQLSGWKNTANSVQISNVAPDASGNINVTVYSTTGYGYLNGMSIQGAPAPAGLNNRIANTTGRSAGDIKPVIPADNDEVKVKAYPNPFTDDVTIKMNLGKNASKVAISVTDVSGNIIYLREVGSVSKGLWQQNLGLNGRLLKSGVYFVRVMGLPGNTTRVIKIVK</sequence>
<feature type="signal peptide" evidence="2">
    <location>
        <begin position="1"/>
        <end position="26"/>
    </location>
</feature>
<feature type="domain" description="PA14" evidence="4">
    <location>
        <begin position="881"/>
        <end position="1017"/>
    </location>
</feature>
<dbReference type="CDD" id="cd00063">
    <property type="entry name" value="FN3"/>
    <property type="match status" value="6"/>
</dbReference>
<dbReference type="PROSITE" id="PS50853">
    <property type="entry name" value="FN3"/>
    <property type="match status" value="7"/>
</dbReference>
<keyword evidence="1" id="KW-0677">Repeat</keyword>
<feature type="domain" description="PA14" evidence="4">
    <location>
        <begin position="641"/>
        <end position="784"/>
    </location>
</feature>